<proteinExistence type="predicted"/>
<protein>
    <submittedName>
        <fullName evidence="1">Putative carbohydrate sulfotransferase 15</fullName>
    </submittedName>
</protein>
<dbReference type="EMBL" id="MRZV01000800">
    <property type="protein sequence ID" value="PIK44107.1"/>
    <property type="molecule type" value="Genomic_DNA"/>
</dbReference>
<name>A0A2G8K7Z0_STIJA</name>
<dbReference type="InterPro" id="IPR052654">
    <property type="entry name" value="CS_Sulfotransferase"/>
</dbReference>
<accession>A0A2G8K7Z0</accession>
<gene>
    <name evidence="1" type="ORF">BSL78_19033</name>
</gene>
<dbReference type="PANTHER" id="PTHR15723:SF0">
    <property type="entry name" value="CARBOHYDRATE SULFOTRANSFERASE 15"/>
    <property type="match status" value="1"/>
</dbReference>
<dbReference type="GO" id="GO:0019319">
    <property type="term" value="P:hexose biosynthetic process"/>
    <property type="evidence" value="ECO:0007669"/>
    <property type="project" value="TreeGrafter"/>
</dbReference>
<dbReference type="PANTHER" id="PTHR15723">
    <property type="entry name" value="CARBOHYDRATE SULFOTRANSFERASE 15"/>
    <property type="match status" value="1"/>
</dbReference>
<dbReference type="GO" id="GO:0050659">
    <property type="term" value="F:N-acetylgalactosamine 4-sulfate 6-O-sulfotransferase activity"/>
    <property type="evidence" value="ECO:0007669"/>
    <property type="project" value="TreeGrafter"/>
</dbReference>
<dbReference type="STRING" id="307972.A0A2G8K7Z0"/>
<dbReference type="OrthoDB" id="8068875at2759"/>
<dbReference type="Proteomes" id="UP000230750">
    <property type="component" value="Unassembled WGS sequence"/>
</dbReference>
<dbReference type="AlphaFoldDB" id="A0A2G8K7Z0"/>
<dbReference type="SUPFAM" id="SSF52540">
    <property type="entry name" value="P-loop containing nucleoside triphosphate hydrolases"/>
    <property type="match status" value="1"/>
</dbReference>
<dbReference type="InterPro" id="IPR027417">
    <property type="entry name" value="P-loop_NTPase"/>
</dbReference>
<sequence>MITNSTKNERINYHESEHTEERLELNENVLRSEDGGISLAWDQHGNIETFYGWYPQELQNELLSRYKNPCYMIDGSLKFRGYMYERTINIRKELQRARYDKKATNMIVGDGSASTFWENLLWNKLPSMDKTPSTMKIIASILPNAKFIVSLREPSNRMYSEYLAFQPTSQKSVTEYEQMVHEGISLLRECFNRSTQRECIFERQKRPKDYPFTNSIKFYSVFVEEFLKYFSRDQLFLVRMEDWQTSCKQILPQIYKFLELDPLPKSSIFPICRQLSRHTNQHSYRIVGAQPYRIKQVIRNFVAPFNEELANIMQDNRFLWDDVE</sequence>
<evidence type="ECO:0000313" key="2">
    <source>
        <dbReference type="Proteomes" id="UP000230750"/>
    </source>
</evidence>
<reference evidence="1 2" key="1">
    <citation type="journal article" date="2017" name="PLoS Biol.">
        <title>The sea cucumber genome provides insights into morphological evolution and visceral regeneration.</title>
        <authorList>
            <person name="Zhang X."/>
            <person name="Sun L."/>
            <person name="Yuan J."/>
            <person name="Sun Y."/>
            <person name="Gao Y."/>
            <person name="Zhang L."/>
            <person name="Li S."/>
            <person name="Dai H."/>
            <person name="Hamel J.F."/>
            <person name="Liu C."/>
            <person name="Yu Y."/>
            <person name="Liu S."/>
            <person name="Lin W."/>
            <person name="Guo K."/>
            <person name="Jin S."/>
            <person name="Xu P."/>
            <person name="Storey K.B."/>
            <person name="Huan P."/>
            <person name="Zhang T."/>
            <person name="Zhou Y."/>
            <person name="Zhang J."/>
            <person name="Lin C."/>
            <person name="Li X."/>
            <person name="Xing L."/>
            <person name="Huo D."/>
            <person name="Sun M."/>
            <person name="Wang L."/>
            <person name="Mercier A."/>
            <person name="Li F."/>
            <person name="Yang H."/>
            <person name="Xiang J."/>
        </authorList>
    </citation>
    <scope>NUCLEOTIDE SEQUENCE [LARGE SCALE GENOMIC DNA]</scope>
    <source>
        <strain evidence="1">Shaxun</strain>
        <tissue evidence="1">Muscle</tissue>
    </source>
</reference>
<comment type="caution">
    <text evidence="1">The sequence shown here is derived from an EMBL/GenBank/DDBJ whole genome shotgun (WGS) entry which is preliminary data.</text>
</comment>
<organism evidence="1 2">
    <name type="scientific">Stichopus japonicus</name>
    <name type="common">Sea cucumber</name>
    <dbReference type="NCBI Taxonomy" id="307972"/>
    <lineage>
        <taxon>Eukaryota</taxon>
        <taxon>Metazoa</taxon>
        <taxon>Echinodermata</taxon>
        <taxon>Eleutherozoa</taxon>
        <taxon>Echinozoa</taxon>
        <taxon>Holothuroidea</taxon>
        <taxon>Aspidochirotacea</taxon>
        <taxon>Aspidochirotida</taxon>
        <taxon>Stichopodidae</taxon>
        <taxon>Apostichopus</taxon>
    </lineage>
</organism>
<keyword evidence="1" id="KW-0808">Transferase</keyword>
<keyword evidence="2" id="KW-1185">Reference proteome</keyword>
<dbReference type="Gene3D" id="3.40.50.300">
    <property type="entry name" value="P-loop containing nucleotide triphosphate hydrolases"/>
    <property type="match status" value="1"/>
</dbReference>
<evidence type="ECO:0000313" key="1">
    <source>
        <dbReference type="EMBL" id="PIK44107.1"/>
    </source>
</evidence>